<evidence type="ECO:0000259" key="12">
    <source>
        <dbReference type="PROSITE" id="PS50113"/>
    </source>
</evidence>
<dbReference type="EMBL" id="JBHFNT010000037">
    <property type="protein sequence ID" value="MFB2833580.1"/>
    <property type="molecule type" value="Genomic_DNA"/>
</dbReference>
<keyword evidence="13" id="KW-0547">Nucleotide-binding</keyword>
<evidence type="ECO:0000259" key="11">
    <source>
        <dbReference type="PROSITE" id="PS50112"/>
    </source>
</evidence>
<evidence type="ECO:0000256" key="3">
    <source>
        <dbReference type="ARBA" id="ARBA00022553"/>
    </source>
</evidence>
<feature type="coiled-coil region" evidence="7">
    <location>
        <begin position="128"/>
        <end position="191"/>
    </location>
</feature>
<dbReference type="SUPFAM" id="SSF55874">
    <property type="entry name" value="ATPase domain of HSP90 chaperone/DNA topoisomerase II/histidine kinase"/>
    <property type="match status" value="1"/>
</dbReference>
<dbReference type="Proteomes" id="UP001576780">
    <property type="component" value="Unassembled WGS sequence"/>
</dbReference>
<feature type="modified residue" description="4-aspartylphosphate" evidence="6">
    <location>
        <position position="765"/>
    </location>
</feature>
<feature type="domain" description="Histidine kinase" evidence="9">
    <location>
        <begin position="476"/>
        <end position="694"/>
    </location>
</feature>
<feature type="domain" description="PAS" evidence="11">
    <location>
        <begin position="322"/>
        <end position="394"/>
    </location>
</feature>
<dbReference type="Gene3D" id="3.30.565.10">
    <property type="entry name" value="Histidine kinase-like ATPase, C-terminal domain"/>
    <property type="match status" value="1"/>
</dbReference>
<dbReference type="Pfam" id="PF25487">
    <property type="entry name" value="ETR1_N"/>
    <property type="match status" value="1"/>
</dbReference>
<evidence type="ECO:0000259" key="9">
    <source>
        <dbReference type="PROSITE" id="PS50109"/>
    </source>
</evidence>
<dbReference type="Pfam" id="PF02518">
    <property type="entry name" value="HATPase_c"/>
    <property type="match status" value="1"/>
</dbReference>
<dbReference type="PANTHER" id="PTHR43547">
    <property type="entry name" value="TWO-COMPONENT HISTIDINE KINASE"/>
    <property type="match status" value="1"/>
</dbReference>
<evidence type="ECO:0000256" key="4">
    <source>
        <dbReference type="ARBA" id="ARBA00022777"/>
    </source>
</evidence>
<keyword evidence="4" id="KW-0418">Kinase</keyword>
<dbReference type="SUPFAM" id="SSF55785">
    <property type="entry name" value="PYP-like sensor domain (PAS domain)"/>
    <property type="match status" value="2"/>
</dbReference>
<dbReference type="NCBIfam" id="TIGR00229">
    <property type="entry name" value="sensory_box"/>
    <property type="match status" value="2"/>
</dbReference>
<accession>A0ABV4WES9</accession>
<dbReference type="InterPro" id="IPR013655">
    <property type="entry name" value="PAS_fold_3"/>
</dbReference>
<evidence type="ECO:0000313" key="14">
    <source>
        <dbReference type="Proteomes" id="UP001576780"/>
    </source>
</evidence>
<evidence type="ECO:0000259" key="10">
    <source>
        <dbReference type="PROSITE" id="PS50110"/>
    </source>
</evidence>
<keyword evidence="14" id="KW-1185">Reference proteome</keyword>
<dbReference type="CDD" id="cd17580">
    <property type="entry name" value="REC_2_DhkD-like"/>
    <property type="match status" value="1"/>
</dbReference>
<comment type="catalytic activity">
    <reaction evidence="1">
        <text>ATP + protein L-histidine = ADP + protein N-phospho-L-histidine.</text>
        <dbReference type="EC" id="2.7.13.3"/>
    </reaction>
</comment>
<feature type="domain" description="PAC" evidence="12">
    <location>
        <begin position="270"/>
        <end position="321"/>
    </location>
</feature>
<dbReference type="PROSITE" id="PS50110">
    <property type="entry name" value="RESPONSE_REGULATORY"/>
    <property type="match status" value="1"/>
</dbReference>
<dbReference type="InterPro" id="IPR003661">
    <property type="entry name" value="HisK_dim/P_dom"/>
</dbReference>
<dbReference type="Pfam" id="PF08447">
    <property type="entry name" value="PAS_3"/>
    <property type="match status" value="1"/>
</dbReference>
<organism evidence="13 14">
    <name type="scientific">Floridaenema evergladense BLCC-F167</name>
    <dbReference type="NCBI Taxonomy" id="3153639"/>
    <lineage>
        <taxon>Bacteria</taxon>
        <taxon>Bacillati</taxon>
        <taxon>Cyanobacteriota</taxon>
        <taxon>Cyanophyceae</taxon>
        <taxon>Oscillatoriophycideae</taxon>
        <taxon>Aerosakkonematales</taxon>
        <taxon>Aerosakkonemataceae</taxon>
        <taxon>Floridanema</taxon>
        <taxon>Floridanema evergladense</taxon>
    </lineage>
</organism>
<dbReference type="InterPro" id="IPR001610">
    <property type="entry name" value="PAC"/>
</dbReference>
<feature type="transmembrane region" description="Helical" evidence="8">
    <location>
        <begin position="28"/>
        <end position="52"/>
    </location>
</feature>
<dbReference type="EC" id="2.7.13.3" evidence="2"/>
<dbReference type="InterPro" id="IPR011006">
    <property type="entry name" value="CheY-like_superfamily"/>
</dbReference>
<dbReference type="SUPFAM" id="SSF52172">
    <property type="entry name" value="CheY-like"/>
    <property type="match status" value="1"/>
</dbReference>
<keyword evidence="7" id="KW-0175">Coiled coil</keyword>
<dbReference type="PROSITE" id="PS50109">
    <property type="entry name" value="HIS_KIN"/>
    <property type="match status" value="1"/>
</dbReference>
<dbReference type="Pfam" id="PF00072">
    <property type="entry name" value="Response_reg"/>
    <property type="match status" value="1"/>
</dbReference>
<keyword evidence="3 6" id="KW-0597">Phosphoprotein</keyword>
<dbReference type="GO" id="GO:0005524">
    <property type="term" value="F:ATP binding"/>
    <property type="evidence" value="ECO:0007669"/>
    <property type="project" value="UniProtKB-KW"/>
</dbReference>
<evidence type="ECO:0000256" key="2">
    <source>
        <dbReference type="ARBA" id="ARBA00012438"/>
    </source>
</evidence>
<evidence type="ECO:0000313" key="13">
    <source>
        <dbReference type="EMBL" id="MFB2833580.1"/>
    </source>
</evidence>
<dbReference type="Gene3D" id="1.10.287.130">
    <property type="match status" value="1"/>
</dbReference>
<dbReference type="Pfam" id="PF13426">
    <property type="entry name" value="PAS_9"/>
    <property type="match status" value="1"/>
</dbReference>
<dbReference type="InterPro" id="IPR036890">
    <property type="entry name" value="HATPase_C_sf"/>
</dbReference>
<dbReference type="Gene3D" id="3.40.50.2300">
    <property type="match status" value="1"/>
</dbReference>
<evidence type="ECO:0000256" key="6">
    <source>
        <dbReference type="PROSITE-ProRule" id="PRU00169"/>
    </source>
</evidence>
<dbReference type="InterPro" id="IPR035965">
    <property type="entry name" value="PAS-like_dom_sf"/>
</dbReference>
<keyword evidence="8" id="KW-0812">Transmembrane</keyword>
<dbReference type="RefSeq" id="WP_413276036.1">
    <property type="nucleotide sequence ID" value="NZ_JBHFNT010000037.1"/>
</dbReference>
<dbReference type="PROSITE" id="PS50112">
    <property type="entry name" value="PAS"/>
    <property type="match status" value="1"/>
</dbReference>
<dbReference type="PANTHER" id="PTHR43547:SF2">
    <property type="entry name" value="HYBRID SIGNAL TRANSDUCTION HISTIDINE KINASE C"/>
    <property type="match status" value="1"/>
</dbReference>
<dbReference type="InterPro" id="IPR036097">
    <property type="entry name" value="HisK_dim/P_sf"/>
</dbReference>
<feature type="domain" description="Response regulatory" evidence="10">
    <location>
        <begin position="716"/>
        <end position="834"/>
    </location>
</feature>
<dbReference type="InterPro" id="IPR000700">
    <property type="entry name" value="PAS-assoc_C"/>
</dbReference>
<protein>
    <recommendedName>
        <fullName evidence="2">histidine kinase</fullName>
        <ecNumber evidence="2">2.7.13.3</ecNumber>
    </recommendedName>
</protein>
<dbReference type="CDD" id="cd00130">
    <property type="entry name" value="PAS"/>
    <property type="match status" value="2"/>
</dbReference>
<evidence type="ECO:0000256" key="5">
    <source>
        <dbReference type="ARBA" id="ARBA00023012"/>
    </source>
</evidence>
<dbReference type="Pfam" id="PF00512">
    <property type="entry name" value="HisKA"/>
    <property type="match status" value="1"/>
</dbReference>
<keyword evidence="5" id="KW-0902">Two-component regulatory system</keyword>
<dbReference type="InterPro" id="IPR004358">
    <property type="entry name" value="Sig_transdc_His_kin-like_C"/>
</dbReference>
<gene>
    <name evidence="13" type="ORF">ACE1CA_03510</name>
</gene>
<dbReference type="SMART" id="SM00091">
    <property type="entry name" value="PAS"/>
    <property type="match status" value="2"/>
</dbReference>
<dbReference type="SMART" id="SM00086">
    <property type="entry name" value="PAC"/>
    <property type="match status" value="2"/>
</dbReference>
<name>A0ABV4WES9_9CYAN</name>
<dbReference type="SMART" id="SM00388">
    <property type="entry name" value="HisKA"/>
    <property type="match status" value="1"/>
</dbReference>
<keyword evidence="4" id="KW-0808">Transferase</keyword>
<dbReference type="InterPro" id="IPR058544">
    <property type="entry name" value="ETR1_N"/>
</dbReference>
<dbReference type="Gene3D" id="3.30.450.20">
    <property type="entry name" value="PAS domain"/>
    <property type="match status" value="2"/>
</dbReference>
<dbReference type="InterPro" id="IPR003594">
    <property type="entry name" value="HATPase_dom"/>
</dbReference>
<keyword evidence="8" id="KW-1133">Transmembrane helix</keyword>
<sequence length="839" mass="94035">MHDVIINLFGSGSFIPHGHCYLWKPSLVWLHLISDAIIAFAYYSIPLTLFYFVRKRQDLPFHWIFLLFAAFIISCGTTHIAEIWTLWYPTYWLSGAIKAGTAIVSMYTALELVPLVPKALALPSPAQMEQANQALQAQIKESQRIEAELRHFQNDLEARVQLRTIELLELNQQLQQEIEERHCAEAALQEQRFLLETILKYTADAIIVCDAEGKLTFANPQARRLAQQDPNGTILDFDLLNWGTAYDTDGNLILLEDYAISKALKGEESYAIESRMVRNDGSYYDILVSAAPLLNNGQIVGAVASFINISDRKRAEEALRTSEERLRLALMAANQGLYDLNVQTGDAIVSPEYALMLGYEPEEFQETNAFWRDRLHPDDVALVYQVYQDYIAGKCDTYRVEFRQQTKLNDWKWILSVGRIVSWDSEDKPLRMLGTHTDITDRKQAEAEREQLLAREKVAREQAEAANRIKDEFLAVLSHELRSPLNPILGWAKLLQSRSFDEQKTMAALATIERNAKLQTQLIDDLLDVSRILQGKLGLYPNPVQLVNIVEAAIETVRLAAQAKGIQIYTIFAPSVGQVIGDSARLQQVLWNLLSNAVKFTPSGGKVEIELKQIDNYAQIQVRDTGKGIDPQFLPYVFEYFRQEDGTTTRRFGGLGLGLAIVHHLVELHGGTVQAESPGQGLGATFTINLPLMPVPSATLQDNPQNPQITCLSQLKILVVDDEPDIKDIVSFILEQAGASVRTAQTAVEALLQIEQSLPDILVCDIGMPDIDGYMLMRQIRELPPERGGQISAIALTAYAREVDRQQALTAGFQQHISKPVEPEVLVSAIASLITKKST</sequence>
<keyword evidence="8" id="KW-0472">Membrane</keyword>
<proteinExistence type="predicted"/>
<dbReference type="PROSITE" id="PS50113">
    <property type="entry name" value="PAC"/>
    <property type="match status" value="2"/>
</dbReference>
<dbReference type="InterPro" id="IPR001789">
    <property type="entry name" value="Sig_transdc_resp-reg_receiver"/>
</dbReference>
<dbReference type="CDD" id="cd00082">
    <property type="entry name" value="HisKA"/>
    <property type="match status" value="1"/>
</dbReference>
<dbReference type="InterPro" id="IPR000014">
    <property type="entry name" value="PAS"/>
</dbReference>
<dbReference type="CDD" id="cd16922">
    <property type="entry name" value="HATPase_EvgS-ArcB-TorS-like"/>
    <property type="match status" value="1"/>
</dbReference>
<keyword evidence="13" id="KW-0067">ATP-binding</keyword>
<dbReference type="SMART" id="SM00387">
    <property type="entry name" value="HATPase_c"/>
    <property type="match status" value="1"/>
</dbReference>
<dbReference type="InterPro" id="IPR005467">
    <property type="entry name" value="His_kinase_dom"/>
</dbReference>
<dbReference type="PRINTS" id="PR00344">
    <property type="entry name" value="BCTRLSENSOR"/>
</dbReference>
<evidence type="ECO:0000256" key="1">
    <source>
        <dbReference type="ARBA" id="ARBA00000085"/>
    </source>
</evidence>
<dbReference type="SMART" id="SM00448">
    <property type="entry name" value="REC"/>
    <property type="match status" value="1"/>
</dbReference>
<dbReference type="SUPFAM" id="SSF47384">
    <property type="entry name" value="Homodimeric domain of signal transducing histidine kinase"/>
    <property type="match status" value="1"/>
</dbReference>
<reference evidence="13 14" key="1">
    <citation type="submission" date="2024-09" db="EMBL/GenBank/DDBJ databases">
        <title>Floridaenema gen nov. (Aerosakkonemataceae, Aerosakkonematales ord. nov., Cyanobacteria) from benthic tropical and subtropical fresh waters, with the description of four new species.</title>
        <authorList>
            <person name="Moretto J.A."/>
            <person name="Berthold D.E."/>
            <person name="Lefler F.W."/>
            <person name="Huang I.-S."/>
            <person name="Laughinghouse H. IV."/>
        </authorList>
    </citation>
    <scope>NUCLEOTIDE SEQUENCE [LARGE SCALE GENOMIC DNA]</scope>
    <source>
        <strain evidence="13 14">BLCC-F167</strain>
    </source>
</reference>
<feature type="transmembrane region" description="Helical" evidence="8">
    <location>
        <begin position="64"/>
        <end position="87"/>
    </location>
</feature>
<evidence type="ECO:0000256" key="8">
    <source>
        <dbReference type="SAM" id="Phobius"/>
    </source>
</evidence>
<comment type="caution">
    <text evidence="13">The sequence shown here is derived from an EMBL/GenBank/DDBJ whole genome shotgun (WGS) entry which is preliminary data.</text>
</comment>
<evidence type="ECO:0000256" key="7">
    <source>
        <dbReference type="SAM" id="Coils"/>
    </source>
</evidence>
<feature type="domain" description="PAC" evidence="12">
    <location>
        <begin position="398"/>
        <end position="451"/>
    </location>
</feature>